<evidence type="ECO:0000313" key="2">
    <source>
        <dbReference type="Proteomes" id="UP001151760"/>
    </source>
</evidence>
<dbReference type="Proteomes" id="UP001151760">
    <property type="component" value="Unassembled WGS sequence"/>
</dbReference>
<protein>
    <submittedName>
        <fullName evidence="1">Uncharacterized protein</fullName>
    </submittedName>
</protein>
<sequence>QDGGLIEGNTVTVGSVGQVVEVHVVSSDTPNATSDLGNDSNPIEVGHKSVMKETPTSYANKLSPVSLTKVNLRKLDASVPNDVDYDVWLPLASVHEGRSSYARILIKIDACIGFSDNLIMAVSELEGPGYTKETIRVEYEWEPPRCMKKKKSGVKGGTKNFNPVSLKPKPQYRPKVMVSFPLVTREALNDVDPVNVEVESGTKASTSGVQEECNSSTPLVEKIHRFEQQLMNGKCVLVDEDGKPVEKVDYSGDHGSEDEVKPDDIEMTCFLASKPSGLDMVLRACWNNRGKHMVMLSKNTTTTHTMMTCMKVAQTWKDKFLLRTCRLYAAWVLKAKGQLIGAHVVNLDLDIHRNLAILTVREFHTCKQEEGQSVSSYVLKMKGYIDYLEQPRSTSELRAEFQYDGMGGMSVNETLHAMLKLHNEEDIACQRRRC</sequence>
<reference evidence="1" key="1">
    <citation type="journal article" date="2022" name="Int. J. Mol. Sci.">
        <title>Draft Genome of Tanacetum Coccineum: Genomic Comparison of Closely Related Tanacetum-Family Plants.</title>
        <authorList>
            <person name="Yamashiro T."/>
            <person name="Shiraishi A."/>
            <person name="Nakayama K."/>
            <person name="Satake H."/>
        </authorList>
    </citation>
    <scope>NUCLEOTIDE SEQUENCE</scope>
</reference>
<name>A0ABQ4YE37_9ASTR</name>
<keyword evidence="2" id="KW-1185">Reference proteome</keyword>
<proteinExistence type="predicted"/>
<organism evidence="1 2">
    <name type="scientific">Tanacetum coccineum</name>
    <dbReference type="NCBI Taxonomy" id="301880"/>
    <lineage>
        <taxon>Eukaryota</taxon>
        <taxon>Viridiplantae</taxon>
        <taxon>Streptophyta</taxon>
        <taxon>Embryophyta</taxon>
        <taxon>Tracheophyta</taxon>
        <taxon>Spermatophyta</taxon>
        <taxon>Magnoliopsida</taxon>
        <taxon>eudicotyledons</taxon>
        <taxon>Gunneridae</taxon>
        <taxon>Pentapetalae</taxon>
        <taxon>asterids</taxon>
        <taxon>campanulids</taxon>
        <taxon>Asterales</taxon>
        <taxon>Asteraceae</taxon>
        <taxon>Asteroideae</taxon>
        <taxon>Anthemideae</taxon>
        <taxon>Anthemidinae</taxon>
        <taxon>Tanacetum</taxon>
    </lineage>
</organism>
<accession>A0ABQ4YE37</accession>
<gene>
    <name evidence="1" type="ORF">Tco_0725086</name>
</gene>
<feature type="non-terminal residue" evidence="1">
    <location>
        <position position="1"/>
    </location>
</feature>
<dbReference type="EMBL" id="BQNB010010287">
    <property type="protein sequence ID" value="GJS75205.1"/>
    <property type="molecule type" value="Genomic_DNA"/>
</dbReference>
<comment type="caution">
    <text evidence="1">The sequence shown here is derived from an EMBL/GenBank/DDBJ whole genome shotgun (WGS) entry which is preliminary data.</text>
</comment>
<reference evidence="1" key="2">
    <citation type="submission" date="2022-01" db="EMBL/GenBank/DDBJ databases">
        <authorList>
            <person name="Yamashiro T."/>
            <person name="Shiraishi A."/>
            <person name="Satake H."/>
            <person name="Nakayama K."/>
        </authorList>
    </citation>
    <scope>NUCLEOTIDE SEQUENCE</scope>
</reference>
<evidence type="ECO:0000313" key="1">
    <source>
        <dbReference type="EMBL" id="GJS75205.1"/>
    </source>
</evidence>